<comment type="caution">
    <text evidence="1">The sequence shown here is derived from an EMBL/GenBank/DDBJ whole genome shotgun (WGS) entry which is preliminary data.</text>
</comment>
<evidence type="ECO:0000313" key="2">
    <source>
        <dbReference type="Proteomes" id="UP000249739"/>
    </source>
</evidence>
<dbReference type="Proteomes" id="UP000249739">
    <property type="component" value="Unassembled WGS sequence"/>
</dbReference>
<protein>
    <submittedName>
        <fullName evidence="1">Acyl-CoA thioesterase</fullName>
    </submittedName>
</protein>
<accession>A0A2W5FU08</accession>
<dbReference type="GO" id="GO:0047617">
    <property type="term" value="F:fatty acyl-CoA hydrolase activity"/>
    <property type="evidence" value="ECO:0007669"/>
    <property type="project" value="TreeGrafter"/>
</dbReference>
<name>A0A2W5FU08_9BACT</name>
<dbReference type="InterPro" id="IPR050563">
    <property type="entry name" value="4-hydroxybenzoyl-CoA_TE"/>
</dbReference>
<dbReference type="EMBL" id="QFOT01000004">
    <property type="protein sequence ID" value="PZP57260.1"/>
    <property type="molecule type" value="Genomic_DNA"/>
</dbReference>
<sequence length="138" mass="16151">MSDHFEKSTYPLLIIERHLDTFGHVNNATYLEILEEARWAYIDSKGYGINKIRESGQGPTILEWNIKFLKEIRLREKITIETQTLSYDRKIGRMQQTILNEKGETCCEAIMVFGLFDTTERKLILPTPEWLQAIGQQE</sequence>
<dbReference type="Gene3D" id="3.10.129.10">
    <property type="entry name" value="Hotdog Thioesterase"/>
    <property type="match status" value="1"/>
</dbReference>
<dbReference type="Pfam" id="PF13279">
    <property type="entry name" value="4HBT_2"/>
    <property type="match status" value="1"/>
</dbReference>
<dbReference type="AlphaFoldDB" id="A0A2W5FU08"/>
<proteinExistence type="predicted"/>
<dbReference type="SUPFAM" id="SSF54637">
    <property type="entry name" value="Thioesterase/thiol ester dehydrase-isomerase"/>
    <property type="match status" value="1"/>
</dbReference>
<dbReference type="PANTHER" id="PTHR31793">
    <property type="entry name" value="4-HYDROXYBENZOYL-COA THIOESTERASE FAMILY MEMBER"/>
    <property type="match status" value="1"/>
</dbReference>
<dbReference type="CDD" id="cd00586">
    <property type="entry name" value="4HBT"/>
    <property type="match status" value="1"/>
</dbReference>
<dbReference type="InterPro" id="IPR029069">
    <property type="entry name" value="HotDog_dom_sf"/>
</dbReference>
<reference evidence="1 2" key="1">
    <citation type="submission" date="2017-08" db="EMBL/GenBank/DDBJ databases">
        <title>Infants hospitalized years apart are colonized by the same room-sourced microbial strains.</title>
        <authorList>
            <person name="Brooks B."/>
            <person name="Olm M.R."/>
            <person name="Firek B.A."/>
            <person name="Baker R."/>
            <person name="Thomas B.C."/>
            <person name="Morowitz M.J."/>
            <person name="Banfield J.F."/>
        </authorList>
    </citation>
    <scope>NUCLEOTIDE SEQUENCE [LARGE SCALE GENOMIC DNA]</scope>
    <source>
        <strain evidence="1">S2_006_000_R2_64</strain>
    </source>
</reference>
<evidence type="ECO:0000313" key="1">
    <source>
        <dbReference type="EMBL" id="PZP57260.1"/>
    </source>
</evidence>
<gene>
    <name evidence="1" type="ORF">DI586_00855</name>
</gene>
<dbReference type="PANTHER" id="PTHR31793:SF24">
    <property type="entry name" value="LONG-CHAIN ACYL-COA THIOESTERASE FADM"/>
    <property type="match status" value="1"/>
</dbReference>
<organism evidence="1 2">
    <name type="scientific">Micavibrio aeruginosavorus</name>
    <dbReference type="NCBI Taxonomy" id="349221"/>
    <lineage>
        <taxon>Bacteria</taxon>
        <taxon>Pseudomonadati</taxon>
        <taxon>Bdellovibrionota</taxon>
        <taxon>Bdellovibrionia</taxon>
        <taxon>Bdellovibrionales</taxon>
        <taxon>Pseudobdellovibrionaceae</taxon>
        <taxon>Micavibrio</taxon>
    </lineage>
</organism>